<dbReference type="RefSeq" id="WP_270055297.1">
    <property type="nucleotide sequence ID" value="NZ_CP115149.1"/>
</dbReference>
<dbReference type="Pfam" id="PF06983">
    <property type="entry name" value="3-dmu-9_3-mt"/>
    <property type="match status" value="1"/>
</dbReference>
<organism evidence="2 3">
    <name type="scientific">Tepidiforma flava</name>
    <dbReference type="NCBI Taxonomy" id="3004094"/>
    <lineage>
        <taxon>Bacteria</taxon>
        <taxon>Bacillati</taxon>
        <taxon>Chloroflexota</taxon>
        <taxon>Tepidiformia</taxon>
        <taxon>Tepidiformales</taxon>
        <taxon>Tepidiformaceae</taxon>
        <taxon>Tepidiforma</taxon>
    </lineage>
</organism>
<evidence type="ECO:0000259" key="1">
    <source>
        <dbReference type="Pfam" id="PF06983"/>
    </source>
</evidence>
<evidence type="ECO:0000313" key="3">
    <source>
        <dbReference type="Proteomes" id="UP001212803"/>
    </source>
</evidence>
<sequence length="166" mass="18190">MGVRFIPHLWLESGAEEAAAFYTGIFPNSRITSVTRYPGVGREVHGQEPGTVLTVTMELDGNPVMLLNGGPGFRLDNAFSFLLEFETQEEIDRYWNALLEGGQAQACGWLTDRFGVTWQIACPMDHWLTHPDPAVRERVFGAVLGMVKIDIAALEAAARGQVSPAA</sequence>
<evidence type="ECO:0000313" key="2">
    <source>
        <dbReference type="EMBL" id="WBL34769.1"/>
    </source>
</evidence>
<dbReference type="Proteomes" id="UP001212803">
    <property type="component" value="Chromosome"/>
</dbReference>
<reference evidence="2 3" key="1">
    <citation type="journal article" date="2023" name="ISME J.">
        <title>Thermophilic Dehalococcoidia with unusual traits shed light on an unexpected past.</title>
        <authorList>
            <person name="Palmer M."/>
            <person name="Covington J.K."/>
            <person name="Zhou E.M."/>
            <person name="Thomas S.C."/>
            <person name="Habib N."/>
            <person name="Seymour C.O."/>
            <person name="Lai D."/>
            <person name="Johnston J."/>
            <person name="Hashimi A."/>
            <person name="Jiao J.Y."/>
            <person name="Muok A.R."/>
            <person name="Liu L."/>
            <person name="Xian W.D."/>
            <person name="Zhi X.Y."/>
            <person name="Li M.M."/>
            <person name="Silva L.P."/>
            <person name="Bowen B.P."/>
            <person name="Louie K."/>
            <person name="Briegel A."/>
            <person name="Pett-Ridge J."/>
            <person name="Weber P.K."/>
            <person name="Tocheva E.I."/>
            <person name="Woyke T."/>
            <person name="Northen T.R."/>
            <person name="Mayali X."/>
            <person name="Li W.J."/>
            <person name="Hedlund B.P."/>
        </authorList>
    </citation>
    <scope>NUCLEOTIDE SEQUENCE [LARGE SCALE GENOMIC DNA]</scope>
    <source>
        <strain evidence="2 3">YIM 72310</strain>
    </source>
</reference>
<dbReference type="PANTHER" id="PTHR33990">
    <property type="entry name" value="PROTEIN YJDN-RELATED"/>
    <property type="match status" value="1"/>
</dbReference>
<name>A0ABY7M237_9CHLR</name>
<proteinExistence type="predicted"/>
<protein>
    <submittedName>
        <fullName evidence="2">VOC family protein</fullName>
    </submittedName>
</protein>
<dbReference type="InterPro" id="IPR029068">
    <property type="entry name" value="Glyas_Bleomycin-R_OHBP_Dase"/>
</dbReference>
<feature type="domain" description="PhnB-like" evidence="1">
    <location>
        <begin position="5"/>
        <end position="120"/>
    </location>
</feature>
<dbReference type="CDD" id="cd06588">
    <property type="entry name" value="PhnB_like"/>
    <property type="match status" value="1"/>
</dbReference>
<accession>A0ABY7M237</accession>
<dbReference type="InterPro" id="IPR028973">
    <property type="entry name" value="PhnB-like"/>
</dbReference>
<dbReference type="EMBL" id="CP115149">
    <property type="protein sequence ID" value="WBL34769.1"/>
    <property type="molecule type" value="Genomic_DNA"/>
</dbReference>
<keyword evidence="3" id="KW-1185">Reference proteome</keyword>
<dbReference type="SUPFAM" id="SSF54593">
    <property type="entry name" value="Glyoxalase/Bleomycin resistance protein/Dihydroxybiphenyl dioxygenase"/>
    <property type="match status" value="1"/>
</dbReference>
<gene>
    <name evidence="2" type="ORF">O0235_08165</name>
</gene>
<dbReference type="PIRSF" id="PIRSF021700">
    <property type="entry name" value="3_dmu_93_MTrfase"/>
    <property type="match status" value="1"/>
</dbReference>
<dbReference type="Gene3D" id="3.10.180.10">
    <property type="entry name" value="2,3-Dihydroxybiphenyl 1,2-Dioxygenase, domain 1"/>
    <property type="match status" value="1"/>
</dbReference>
<dbReference type="InterPro" id="IPR009725">
    <property type="entry name" value="3_dmu_93_MTrfase"/>
</dbReference>